<comment type="caution">
    <text evidence="1">The sequence shown here is derived from an EMBL/GenBank/DDBJ whole genome shotgun (WGS) entry which is preliminary data.</text>
</comment>
<keyword evidence="2" id="KW-1185">Reference proteome</keyword>
<proteinExistence type="predicted"/>
<accession>A0ACC2G296</accession>
<dbReference type="EMBL" id="CM055745">
    <property type="protein sequence ID" value="KAJ7997650.1"/>
    <property type="molecule type" value="Genomic_DNA"/>
</dbReference>
<reference evidence="1" key="1">
    <citation type="submission" date="2021-05" db="EMBL/GenBank/DDBJ databases">
        <authorList>
            <person name="Pan Q."/>
            <person name="Jouanno E."/>
            <person name="Zahm M."/>
            <person name="Klopp C."/>
            <person name="Cabau C."/>
            <person name="Louis A."/>
            <person name="Berthelot C."/>
            <person name="Parey E."/>
            <person name="Roest Crollius H."/>
            <person name="Montfort J."/>
            <person name="Robinson-Rechavi M."/>
            <person name="Bouchez O."/>
            <person name="Lampietro C."/>
            <person name="Lopez Roques C."/>
            <person name="Donnadieu C."/>
            <person name="Postlethwait J."/>
            <person name="Bobe J."/>
            <person name="Dillon D."/>
            <person name="Chandos A."/>
            <person name="von Hippel F."/>
            <person name="Guiguen Y."/>
        </authorList>
    </citation>
    <scope>NUCLEOTIDE SEQUENCE</scope>
    <source>
        <strain evidence="1">YG-Jan2019</strain>
    </source>
</reference>
<gene>
    <name evidence="1" type="ORF">DPEC_G00214330</name>
</gene>
<evidence type="ECO:0000313" key="2">
    <source>
        <dbReference type="Proteomes" id="UP001157502"/>
    </source>
</evidence>
<protein>
    <submittedName>
        <fullName evidence="1">Uncharacterized protein</fullName>
    </submittedName>
</protein>
<evidence type="ECO:0000313" key="1">
    <source>
        <dbReference type="EMBL" id="KAJ7997650.1"/>
    </source>
</evidence>
<sequence>MKKKVRHPNRMSTPQRAPSPIKPSPNKETLTYAQAQRMVDLEIDGRVHRISIYDKLDVITDDDPTAQEIMECNSNKENNEKPQQVLVRSVRLKYKKSSTLTAAHGAAPQGGALLEPKFRTVEYNLPAVPRRPSVYYKYSEKTPEELDEEVEYDMDEEDYAWLELFNEKRKSEGVSQVSQNLFEFLMDRFEKESFFASQGQSDPQALIDEDAVCCICMDGDGQDSNVILFCDSCNIAVHQECYGVPYVPEGQWLCRHCLQCPARPAACVFCPNKGGALKKTDDDRWGHVVCALWVPEVGFSDTVFVEPIDGVSNIPPARWKLTCCLCKVKGVGACIQCHRVNCYTAFHVSCAQKAGLYMRMEPVKEVTDTGSLAFTVKKTAFCCAHTPKGCAQRPVALYEEGRDKNSACHKRGDKRGRTRLKGWPKKSKRVVVTVEEPGEPPSVAGPSITSSSFDTILNQVSVQKKKAFVEQVLSYWMLKRQSRNGVPLIRRLQTNPQTPKLEEVLSPADRRRESNQAMKEQLKEWHRLRHDLERARLLLELIRKREKLKREEMKLQQSVLEVQLTPLNILLRAVLDQLQEKDQAKIFAQPVSITEVPDYLDHIKDPMDFSTMRRRIDTHCYTSLEAFEADFNQIIFNCMKYNAKDTFFHKAGQRLQDQGGAILRKTRRDAERIGFDFASGMHLPEPPKVEAPPLSPGTTWTVF</sequence>
<name>A0ACC2G296_DALPE</name>
<dbReference type="Proteomes" id="UP001157502">
    <property type="component" value="Chromosome 18"/>
</dbReference>
<organism evidence="1 2">
    <name type="scientific">Dallia pectoralis</name>
    <name type="common">Alaska blackfish</name>
    <dbReference type="NCBI Taxonomy" id="75939"/>
    <lineage>
        <taxon>Eukaryota</taxon>
        <taxon>Metazoa</taxon>
        <taxon>Chordata</taxon>
        <taxon>Craniata</taxon>
        <taxon>Vertebrata</taxon>
        <taxon>Euteleostomi</taxon>
        <taxon>Actinopterygii</taxon>
        <taxon>Neopterygii</taxon>
        <taxon>Teleostei</taxon>
        <taxon>Protacanthopterygii</taxon>
        <taxon>Esociformes</taxon>
        <taxon>Umbridae</taxon>
        <taxon>Dallia</taxon>
    </lineage>
</organism>